<evidence type="ECO:0000256" key="2">
    <source>
        <dbReference type="SAM" id="Phobius"/>
    </source>
</evidence>
<keyword evidence="2" id="KW-1133">Transmembrane helix</keyword>
<dbReference type="RefSeq" id="WP_183641220.1">
    <property type="nucleotide sequence ID" value="NZ_JACHBL010000001.1"/>
</dbReference>
<accession>A0A7W8YAH2</accession>
<dbReference type="EMBL" id="JACHBL010000001">
    <property type="protein sequence ID" value="MBB5597953.1"/>
    <property type="molecule type" value="Genomic_DNA"/>
</dbReference>
<proteinExistence type="predicted"/>
<evidence type="ECO:0000256" key="1">
    <source>
        <dbReference type="SAM" id="MobiDB-lite"/>
    </source>
</evidence>
<keyword evidence="4" id="KW-1185">Reference proteome</keyword>
<dbReference type="AlphaFoldDB" id="A0A7W8YAH2"/>
<feature type="region of interest" description="Disordered" evidence="1">
    <location>
        <begin position="1"/>
        <end position="38"/>
    </location>
</feature>
<protein>
    <submittedName>
        <fullName evidence="3">Uncharacterized protein</fullName>
    </submittedName>
</protein>
<keyword evidence="2" id="KW-0472">Membrane</keyword>
<feature type="transmembrane region" description="Helical" evidence="2">
    <location>
        <begin position="64"/>
        <end position="85"/>
    </location>
</feature>
<feature type="region of interest" description="Disordered" evidence="1">
    <location>
        <begin position="96"/>
        <end position="159"/>
    </location>
</feature>
<reference evidence="3 4" key="1">
    <citation type="submission" date="2020-08" db="EMBL/GenBank/DDBJ databases">
        <title>Sequencing the genomes of 1000 actinobacteria strains.</title>
        <authorList>
            <person name="Klenk H.-P."/>
        </authorList>
    </citation>
    <scope>NUCLEOTIDE SEQUENCE [LARGE SCALE GENOMIC DNA]</scope>
    <source>
        <strain evidence="3 4">DSM 23694</strain>
    </source>
</reference>
<organism evidence="3 4">
    <name type="scientific">Neomicrococcus lactis</name>
    <dbReference type="NCBI Taxonomy" id="732241"/>
    <lineage>
        <taxon>Bacteria</taxon>
        <taxon>Bacillati</taxon>
        <taxon>Actinomycetota</taxon>
        <taxon>Actinomycetes</taxon>
        <taxon>Micrococcales</taxon>
        <taxon>Micrococcaceae</taxon>
        <taxon>Neomicrococcus</taxon>
    </lineage>
</organism>
<keyword evidence="2" id="KW-0812">Transmembrane</keyword>
<evidence type="ECO:0000313" key="4">
    <source>
        <dbReference type="Proteomes" id="UP000523863"/>
    </source>
</evidence>
<evidence type="ECO:0000313" key="3">
    <source>
        <dbReference type="EMBL" id="MBB5597953.1"/>
    </source>
</evidence>
<dbReference type="Proteomes" id="UP000523863">
    <property type="component" value="Unassembled WGS sequence"/>
</dbReference>
<sequence>MRRIEDLMKQSDPAQGLPAPGPLNLSFTGPDGSDAPTFAPTFVETADKAPEDTKNNVVWFKKPAVWIAGVAAAAAVGLVLVINPFQSRVNNPLPGVTAPDATKMSTSASPTQASESPSSGSSTPSGSSAAPTNSESPTSSAPASSGGSTAPAPGASSLPNGLVPAHENVFWEDSTACKAFEISKLTIDNPDTNKTELVEGTPEEHPVVGCYQGYAAFVGTTDRDYFAKDLVGGIIEGNRSLFIATWQEGKWAVGAYQDIGSQQTYPNWIPAYPDLRAQPFADPYPNMSSWVDATLKAMDVEVDNVWNLLGPNIPTWAPTKAAASWQAVDLSEGLGLTAEKRSDWTLVTKASGLNDAQKDSAYFFDTYGGMAVALRPESGNEVTDKIFGDAPYQVLRRENIELSSPQGPLAVALVQKTAEMKDYVMLSLIPQDLPDEGKRKDLLTDVELPNGAKIRAELVDSGMTMTSGVENYLANSQYWKDVVQFARSLRGN</sequence>
<feature type="compositionally biased region" description="Low complexity" evidence="1">
    <location>
        <begin position="105"/>
        <end position="157"/>
    </location>
</feature>
<name>A0A7W8YAH2_9MICC</name>
<gene>
    <name evidence="3" type="ORF">BKA12_001033</name>
</gene>
<comment type="caution">
    <text evidence="3">The sequence shown here is derived from an EMBL/GenBank/DDBJ whole genome shotgun (WGS) entry which is preliminary data.</text>
</comment>